<evidence type="ECO:0000256" key="1">
    <source>
        <dbReference type="SAM" id="Phobius"/>
    </source>
</evidence>
<comment type="caution">
    <text evidence="2">The sequence shown here is derived from an EMBL/GenBank/DDBJ whole genome shotgun (WGS) entry which is preliminary data.</text>
</comment>
<name>A0A5J4ND66_9TREM</name>
<keyword evidence="1" id="KW-0472">Membrane</keyword>
<dbReference type="Proteomes" id="UP000324629">
    <property type="component" value="Unassembled WGS sequence"/>
</dbReference>
<gene>
    <name evidence="2" type="ORF">DEA37_0012016</name>
</gene>
<keyword evidence="3" id="KW-1185">Reference proteome</keyword>
<reference evidence="2 3" key="1">
    <citation type="journal article" date="2019" name="Gigascience">
        <title>Whole-genome sequence of the oriental lung fluke Paragonimus westermani.</title>
        <authorList>
            <person name="Oey H."/>
            <person name="Zakrzewski M."/>
            <person name="Narain K."/>
            <person name="Devi K.R."/>
            <person name="Agatsuma T."/>
            <person name="Nawaratna S."/>
            <person name="Gobert G.N."/>
            <person name="Jones M.K."/>
            <person name="Ragan M.A."/>
            <person name="McManus D.P."/>
            <person name="Krause L."/>
        </authorList>
    </citation>
    <scope>NUCLEOTIDE SEQUENCE [LARGE SCALE GENOMIC DNA]</scope>
    <source>
        <strain evidence="2 3">IND2009</strain>
    </source>
</reference>
<dbReference type="AlphaFoldDB" id="A0A5J4ND66"/>
<dbReference type="EMBL" id="QNGE01003946">
    <property type="protein sequence ID" value="KAA3673412.1"/>
    <property type="molecule type" value="Genomic_DNA"/>
</dbReference>
<feature type="transmembrane region" description="Helical" evidence="1">
    <location>
        <begin position="260"/>
        <end position="281"/>
    </location>
</feature>
<sequence>MHRGPVKDKTPEGSAKRGRLLQALRSAHLERNEGVLDQLICNPRDPCQDLIRTARFDGLRLLPSAVSSGTPFLHCHRAPNLASLASTTTTFHSQVTTPFTEFSRLHEINPGSETFATGHEEPHSLKVIMENTPNSAISLHRGPLTRSAAAPKVKSSHASVIGTDMCGGRLPPPHVIIDTNMLHNPAALPPKALPKVTPASSIANRMPVRSALFGRTNGAFRTPLHEPSSPTTPFTSIIRTEKYGGVRDPSFKENALKDDKMVFCIIWFMFLCFAEILFQPVKRLSSMRKKKVTFLT</sequence>
<proteinExistence type="predicted"/>
<evidence type="ECO:0000313" key="2">
    <source>
        <dbReference type="EMBL" id="KAA3673412.1"/>
    </source>
</evidence>
<evidence type="ECO:0000313" key="3">
    <source>
        <dbReference type="Proteomes" id="UP000324629"/>
    </source>
</evidence>
<organism evidence="2 3">
    <name type="scientific">Paragonimus westermani</name>
    <dbReference type="NCBI Taxonomy" id="34504"/>
    <lineage>
        <taxon>Eukaryota</taxon>
        <taxon>Metazoa</taxon>
        <taxon>Spiralia</taxon>
        <taxon>Lophotrochozoa</taxon>
        <taxon>Platyhelminthes</taxon>
        <taxon>Trematoda</taxon>
        <taxon>Digenea</taxon>
        <taxon>Plagiorchiida</taxon>
        <taxon>Troglotremata</taxon>
        <taxon>Troglotrematidae</taxon>
        <taxon>Paragonimus</taxon>
    </lineage>
</organism>
<keyword evidence="1" id="KW-0812">Transmembrane</keyword>
<protein>
    <submittedName>
        <fullName evidence="2">Uncharacterized protein</fullName>
    </submittedName>
</protein>
<keyword evidence="1" id="KW-1133">Transmembrane helix</keyword>
<accession>A0A5J4ND66</accession>